<name>A0A4U0XPJ4_9PEZI</name>
<feature type="region of interest" description="Disordered" evidence="1">
    <location>
        <begin position="363"/>
        <end position="403"/>
    </location>
</feature>
<feature type="region of interest" description="Disordered" evidence="1">
    <location>
        <begin position="66"/>
        <end position="87"/>
    </location>
</feature>
<feature type="domain" description="DUF7025" evidence="3">
    <location>
        <begin position="319"/>
        <end position="455"/>
    </location>
</feature>
<feature type="domain" description="ATPase AAA-type core" evidence="2">
    <location>
        <begin position="620"/>
        <end position="725"/>
    </location>
</feature>
<feature type="domain" description="AAA+ ATPase lid" evidence="4">
    <location>
        <begin position="731"/>
        <end position="818"/>
    </location>
</feature>
<feature type="compositionally biased region" description="Polar residues" evidence="1">
    <location>
        <begin position="73"/>
        <end position="83"/>
    </location>
</feature>
<dbReference type="InterPro" id="IPR027417">
    <property type="entry name" value="P-loop_NTPase"/>
</dbReference>
<evidence type="ECO:0000313" key="5">
    <source>
        <dbReference type="EMBL" id="TKA77498.1"/>
    </source>
</evidence>
<comment type="caution">
    <text evidence="5">The sequence shown here is derived from an EMBL/GenBank/DDBJ whole genome shotgun (WGS) entry which is preliminary data.</text>
</comment>
<keyword evidence="6" id="KW-1185">Reference proteome</keyword>
<dbReference type="InterPro" id="IPR003959">
    <property type="entry name" value="ATPase_AAA_core"/>
</dbReference>
<organism evidence="5 6">
    <name type="scientific">Cryomyces minteri</name>
    <dbReference type="NCBI Taxonomy" id="331657"/>
    <lineage>
        <taxon>Eukaryota</taxon>
        <taxon>Fungi</taxon>
        <taxon>Dikarya</taxon>
        <taxon>Ascomycota</taxon>
        <taxon>Pezizomycotina</taxon>
        <taxon>Dothideomycetes</taxon>
        <taxon>Dothideomycetes incertae sedis</taxon>
        <taxon>Cryomyces</taxon>
    </lineage>
</organism>
<proteinExistence type="predicted"/>
<dbReference type="GO" id="GO:0005524">
    <property type="term" value="F:ATP binding"/>
    <property type="evidence" value="ECO:0007669"/>
    <property type="project" value="InterPro"/>
</dbReference>
<dbReference type="AlphaFoldDB" id="A0A4U0XPJ4"/>
<dbReference type="PANTHER" id="PTHR46411">
    <property type="entry name" value="FAMILY ATPASE, PUTATIVE-RELATED"/>
    <property type="match status" value="1"/>
</dbReference>
<evidence type="ECO:0000259" key="2">
    <source>
        <dbReference type="Pfam" id="PF00004"/>
    </source>
</evidence>
<accession>A0A4U0XPJ4</accession>
<dbReference type="InterPro" id="IPR054289">
    <property type="entry name" value="DUF7025"/>
</dbReference>
<dbReference type="Proteomes" id="UP000308768">
    <property type="component" value="Unassembled WGS sequence"/>
</dbReference>
<evidence type="ECO:0000259" key="3">
    <source>
        <dbReference type="Pfam" id="PF22942"/>
    </source>
</evidence>
<dbReference type="EMBL" id="NAJN01000185">
    <property type="protein sequence ID" value="TKA77498.1"/>
    <property type="molecule type" value="Genomic_DNA"/>
</dbReference>
<dbReference type="Pfam" id="PF22942">
    <property type="entry name" value="DUF7025"/>
    <property type="match status" value="1"/>
</dbReference>
<dbReference type="Gene3D" id="3.40.50.300">
    <property type="entry name" value="P-loop containing nucleotide triphosphate hydrolases"/>
    <property type="match status" value="1"/>
</dbReference>
<dbReference type="Pfam" id="PF23232">
    <property type="entry name" value="AAA_lid_13"/>
    <property type="match status" value="1"/>
</dbReference>
<gene>
    <name evidence="5" type="ORF">B0A49_00788</name>
</gene>
<evidence type="ECO:0000259" key="4">
    <source>
        <dbReference type="Pfam" id="PF23232"/>
    </source>
</evidence>
<dbReference type="SUPFAM" id="SSF52540">
    <property type="entry name" value="P-loop containing nucleoside triphosphate hydrolases"/>
    <property type="match status" value="1"/>
</dbReference>
<evidence type="ECO:0000313" key="6">
    <source>
        <dbReference type="Proteomes" id="UP000308768"/>
    </source>
</evidence>
<sequence length="841" mass="96289">MQLKQQQQQRKWLPMTRQEPDRLVLLEQQNKKRLLMAQYKQDPLTPSNQQQQQQDVGAEVDTDLRPLQDPDLLTSSTISQDQTDGSKARETKLLAALLDHTFDPQLLHQHLTPQQPMLPAMRQQLSGSAYHPMLLEQQRKNWGDGIAGLDYDEIAEIDDNGVLKKRNISHDQPDGGVPFFRTQLLDERRHVNILFVVYLDYDEDKDDDDDNNDLSDEVTSTHLAETNTRHLVPVAESIQVVSDVLDNALDRLVASDRTLRRSLPKIGSMYGLTAPYLAFYHFREKFQQEVLSLSEDHQEQFRILVDYISSSVGEEYSQADKMFEQGFVSPEYMEYLFVPNEIVVAQVADQVLGFIQESSLRKSSYPSNDAQRGGHMNMRLNDPDEGGSRSNATQTSDTHLGEGIPSATWTFEASSWTFDGRFHTQRSSQTITFGAPDVKKKRITELNVYPLRYAPAEEQRLRRRGMIFLRCRTQAYVRYCGWDYEHDEHHKDTRFMIDIATYKKLHTAKNKSTLPNAQQMDMASGENSRIDKPDFSGEAEVPPGDFMLLLPAHIYGFNMQAKKWVNLRVDCIKPVQWNKESFNSLAIDSNTKEMIEALVKNKIEADKATDVIAGKGSGLIVLLHGVAEIAEKPLYRVTCGDIGTDPVKVEQYLESVFLLGRIWDCVVLLDEADVFLEQRTLSDLQRNALVSVFLRVLEYYDGILLLTSNRVGTFDEAFKSRIQLALHYENLNKAQRLQIWKNFIGRLEDLEVDFDASDIHSHIDNLAEFRMNGRQIRNAITTARQLALFKRTKLTFEHLKHAILVSGKFDKYLDEVHAGTPDDKIHAGTVDDQFARDDGMR</sequence>
<reference evidence="5 6" key="1">
    <citation type="submission" date="2017-03" db="EMBL/GenBank/DDBJ databases">
        <title>Genomes of endolithic fungi from Antarctica.</title>
        <authorList>
            <person name="Coleine C."/>
            <person name="Masonjones S."/>
            <person name="Stajich J.E."/>
        </authorList>
    </citation>
    <scope>NUCLEOTIDE SEQUENCE [LARGE SCALE GENOMIC DNA]</scope>
    <source>
        <strain evidence="5 6">CCFEE 5187</strain>
    </source>
</reference>
<dbReference type="GO" id="GO:0016887">
    <property type="term" value="F:ATP hydrolysis activity"/>
    <property type="evidence" value="ECO:0007669"/>
    <property type="project" value="InterPro"/>
</dbReference>
<dbReference type="OrthoDB" id="10042665at2759"/>
<evidence type="ECO:0000256" key="1">
    <source>
        <dbReference type="SAM" id="MobiDB-lite"/>
    </source>
</evidence>
<dbReference type="InterPro" id="IPR056599">
    <property type="entry name" value="AAA_lid_fung"/>
</dbReference>
<feature type="compositionally biased region" description="Polar residues" evidence="1">
    <location>
        <begin position="388"/>
        <end position="398"/>
    </location>
</feature>
<dbReference type="PANTHER" id="PTHR46411:SF2">
    <property type="entry name" value="AAA+ ATPASE DOMAIN-CONTAINING PROTEIN"/>
    <property type="match status" value="1"/>
</dbReference>
<protein>
    <submittedName>
        <fullName evidence="5">Uncharacterized protein</fullName>
    </submittedName>
</protein>
<dbReference type="Pfam" id="PF00004">
    <property type="entry name" value="AAA"/>
    <property type="match status" value="1"/>
</dbReference>